<gene>
    <name evidence="3" type="ORF">AB5L97_05940</name>
</gene>
<dbReference type="PRINTS" id="PR00377">
    <property type="entry name" value="IMPHPHTASES"/>
</dbReference>
<keyword evidence="1" id="KW-0460">Magnesium</keyword>
<evidence type="ECO:0000259" key="2">
    <source>
        <dbReference type="PROSITE" id="PS51704"/>
    </source>
</evidence>
<dbReference type="GO" id="GO:0006020">
    <property type="term" value="P:inositol metabolic process"/>
    <property type="evidence" value="ECO:0007669"/>
    <property type="project" value="TreeGrafter"/>
</dbReference>
<dbReference type="InterPro" id="IPR000760">
    <property type="entry name" value="Inositol_monophosphatase-like"/>
</dbReference>
<dbReference type="Gene3D" id="3.40.190.80">
    <property type="match status" value="1"/>
</dbReference>
<dbReference type="EMBL" id="CP163302">
    <property type="protein sequence ID" value="XDP46550.1"/>
    <property type="molecule type" value="Genomic_DNA"/>
</dbReference>
<dbReference type="InterPro" id="IPR030395">
    <property type="entry name" value="GP_PDE_dom"/>
</dbReference>
<dbReference type="Pfam" id="PF00459">
    <property type="entry name" value="Inositol_P"/>
    <property type="match status" value="1"/>
</dbReference>
<organism evidence="3">
    <name type="scientific">Sinomonas puerhi</name>
    <dbReference type="NCBI Taxonomy" id="3238584"/>
    <lineage>
        <taxon>Bacteria</taxon>
        <taxon>Bacillati</taxon>
        <taxon>Actinomycetota</taxon>
        <taxon>Actinomycetes</taxon>
        <taxon>Micrococcales</taxon>
        <taxon>Micrococcaceae</taxon>
        <taxon>Sinomonas</taxon>
    </lineage>
</organism>
<dbReference type="RefSeq" id="WP_369046861.1">
    <property type="nucleotide sequence ID" value="NZ_CP163302.1"/>
</dbReference>
<proteinExistence type="predicted"/>
<feature type="binding site" evidence="1">
    <location>
        <position position="485"/>
    </location>
    <ligand>
        <name>Mg(2+)</name>
        <dbReference type="ChEBI" id="CHEBI:18420"/>
        <label>1</label>
        <note>catalytic</note>
    </ligand>
</feature>
<feature type="domain" description="GP-PDE" evidence="2">
    <location>
        <begin position="13"/>
        <end position="246"/>
    </location>
</feature>
<evidence type="ECO:0000313" key="3">
    <source>
        <dbReference type="EMBL" id="XDP46550.1"/>
    </source>
</evidence>
<dbReference type="InterPro" id="IPR017946">
    <property type="entry name" value="PLC-like_Pdiesterase_TIM-brl"/>
</dbReference>
<dbReference type="AlphaFoldDB" id="A0AB39L684"/>
<dbReference type="CDD" id="cd08556">
    <property type="entry name" value="GDPD"/>
    <property type="match status" value="1"/>
</dbReference>
<dbReference type="Gene3D" id="3.30.540.10">
    <property type="entry name" value="Fructose-1,6-Bisphosphatase, subunit A, domain 1"/>
    <property type="match status" value="1"/>
</dbReference>
<dbReference type="PROSITE" id="PS51704">
    <property type="entry name" value="GP_PDE"/>
    <property type="match status" value="1"/>
</dbReference>
<dbReference type="PANTHER" id="PTHR20854:SF4">
    <property type="entry name" value="INOSITOL-1-MONOPHOSPHATASE-RELATED"/>
    <property type="match status" value="1"/>
</dbReference>
<evidence type="ECO:0000256" key="1">
    <source>
        <dbReference type="PIRSR" id="PIRSR600760-2"/>
    </source>
</evidence>
<dbReference type="Gene3D" id="3.20.20.190">
    <property type="entry name" value="Phosphatidylinositol (PI) phosphodiesterase"/>
    <property type="match status" value="1"/>
</dbReference>
<comment type="cofactor">
    <cofactor evidence="1">
        <name>Mg(2+)</name>
        <dbReference type="ChEBI" id="CHEBI:18420"/>
    </cofactor>
</comment>
<feature type="binding site" evidence="1">
    <location>
        <position position="346"/>
    </location>
    <ligand>
        <name>Mg(2+)</name>
        <dbReference type="ChEBI" id="CHEBI:18420"/>
        <label>1</label>
        <note>catalytic</note>
    </ligand>
</feature>
<dbReference type="KEGG" id="spue:AB5L97_05940"/>
<dbReference type="GO" id="GO:0008934">
    <property type="term" value="F:inositol monophosphate 1-phosphatase activity"/>
    <property type="evidence" value="ECO:0007669"/>
    <property type="project" value="TreeGrafter"/>
</dbReference>
<dbReference type="SUPFAM" id="SSF51695">
    <property type="entry name" value="PLC-like phosphodiesterases"/>
    <property type="match status" value="1"/>
</dbReference>
<feature type="binding site" evidence="1">
    <location>
        <position position="330"/>
    </location>
    <ligand>
        <name>Mg(2+)</name>
        <dbReference type="ChEBI" id="CHEBI:18420"/>
        <label>1</label>
        <note>catalytic</note>
    </ligand>
</feature>
<dbReference type="PANTHER" id="PTHR20854">
    <property type="entry name" value="INOSITOL MONOPHOSPHATASE"/>
    <property type="match status" value="1"/>
</dbReference>
<feature type="binding site" evidence="1">
    <location>
        <position position="349"/>
    </location>
    <ligand>
        <name>Mg(2+)</name>
        <dbReference type="ChEBI" id="CHEBI:18420"/>
        <label>1</label>
        <note>catalytic</note>
    </ligand>
</feature>
<sequence length="545" mass="57081">MNDATSPTTAAAPLVTAHRGDVEQHRENTLAAVRAAVEAGADFVEVDVRLTRDGYAVLLHDPTLERMWEDPRDIGDVDWADVAALGRGEGKDHRIPLLSDALDLVAGTGSVLLIDMDEPGPAQASVAVVRSHAQDARAAGTEPARVAWCGNLEAMTIVRGLDTDASVWLPWNRRDLPPAELLARLRPHAVNSDYAVLSQTLVDAAHTAGALAACWTVDTEDGMRWALALGADAVTTNRLSVLRTVIAEGRAAWEAAPHPRHLASAELAAAAAVAHELALWAIEHTRQANLGVISTKANPADHVTEVDLAVEQHVRQVIAARLPGHLVVGEELGGTPAPGVPCWYVDPVDGTANLANGMPWTAFSLALAIDHEPLVAVVADIWRGNVLAAVAGYGAEADGDRLDLSDGAGMHDVALPGDAVVGLAGTVVATELLGHLPWPGFAAFLDEMSRRFCTVRVMGSGTLSLAGVAVGRGAGGVVARFSPIDHLAAVLIVREAGGVVLDEDGRPTAWPESGGVLAARPEHAAELHEAWTAALRADLEPARVD</sequence>
<dbReference type="CDD" id="cd01637">
    <property type="entry name" value="IMPase_like"/>
    <property type="match status" value="1"/>
</dbReference>
<dbReference type="GO" id="GO:0046872">
    <property type="term" value="F:metal ion binding"/>
    <property type="evidence" value="ECO:0007669"/>
    <property type="project" value="UniProtKB-KW"/>
</dbReference>
<dbReference type="Pfam" id="PF03009">
    <property type="entry name" value="GDPD"/>
    <property type="match status" value="1"/>
</dbReference>
<accession>A0AB39L684</accession>
<dbReference type="GO" id="GO:0008081">
    <property type="term" value="F:phosphoric diester hydrolase activity"/>
    <property type="evidence" value="ECO:0007669"/>
    <property type="project" value="InterPro"/>
</dbReference>
<reference evidence="3" key="1">
    <citation type="submission" date="2024-07" db="EMBL/GenBank/DDBJ databases">
        <authorList>
            <person name="fu j."/>
        </authorList>
    </citation>
    <scope>NUCLEOTIDE SEQUENCE</scope>
    <source>
        <strain evidence="3">P10A9</strain>
    </source>
</reference>
<dbReference type="GO" id="GO:0007165">
    <property type="term" value="P:signal transduction"/>
    <property type="evidence" value="ECO:0007669"/>
    <property type="project" value="TreeGrafter"/>
</dbReference>
<keyword evidence="1" id="KW-0479">Metal-binding</keyword>
<name>A0AB39L684_9MICC</name>
<protein>
    <submittedName>
        <fullName evidence="3">Inositol monophosphatase family protein</fullName>
    </submittedName>
</protein>
<dbReference type="SUPFAM" id="SSF56655">
    <property type="entry name" value="Carbohydrate phosphatase"/>
    <property type="match status" value="1"/>
</dbReference>
<dbReference type="GO" id="GO:0006629">
    <property type="term" value="P:lipid metabolic process"/>
    <property type="evidence" value="ECO:0007669"/>
    <property type="project" value="InterPro"/>
</dbReference>